<accession>A0A1E3H899</accession>
<evidence type="ECO:0000313" key="2">
    <source>
        <dbReference type="EMBL" id="ODN72557.1"/>
    </source>
</evidence>
<feature type="chain" id="PRO_5009128981" description="Phasin protein" evidence="1">
    <location>
        <begin position="25"/>
        <end position="118"/>
    </location>
</feature>
<dbReference type="RefSeq" id="WP_069305347.1">
    <property type="nucleotide sequence ID" value="NZ_MCRJ01000001.1"/>
</dbReference>
<dbReference type="AlphaFoldDB" id="A0A1E3H899"/>
<name>A0A1E3H899_9HYPH</name>
<keyword evidence="1" id="KW-0732">Signal</keyword>
<organism evidence="2 3">
    <name type="scientific">Methylobrevis pamukkalensis</name>
    <dbReference type="NCBI Taxonomy" id="1439726"/>
    <lineage>
        <taxon>Bacteria</taxon>
        <taxon>Pseudomonadati</taxon>
        <taxon>Pseudomonadota</taxon>
        <taxon>Alphaproteobacteria</taxon>
        <taxon>Hyphomicrobiales</taxon>
        <taxon>Pleomorphomonadaceae</taxon>
        <taxon>Methylobrevis</taxon>
    </lineage>
</organism>
<reference evidence="2 3" key="1">
    <citation type="submission" date="2016-07" db="EMBL/GenBank/DDBJ databases">
        <title>Draft Genome Sequence of Methylobrevis pamukkalensis PK2.</title>
        <authorList>
            <person name="Vasilenko O.V."/>
            <person name="Doronina N.V."/>
            <person name="Shmareva M.N."/>
            <person name="Tarlachkov S.V."/>
            <person name="Mustakhimov I."/>
            <person name="Trotsenko Y.A."/>
        </authorList>
    </citation>
    <scope>NUCLEOTIDE SEQUENCE [LARGE SCALE GENOMIC DNA]</scope>
    <source>
        <strain evidence="2 3">PK2</strain>
    </source>
</reference>
<sequence>MSRTRTPHIASQMMSLALAPYVAAMRMPSFMGAGTSPAATREVMQAMQEKSDAVMESSRAIQDAMWGMAFGSARAMGAGTFNPMRFAAGHEKAIARVLHPVSRRVQANAVRLSRKSKG</sequence>
<evidence type="ECO:0000313" key="3">
    <source>
        <dbReference type="Proteomes" id="UP000094622"/>
    </source>
</evidence>
<gene>
    <name evidence="2" type="ORF">A6302_00048</name>
</gene>
<evidence type="ECO:0000256" key="1">
    <source>
        <dbReference type="SAM" id="SignalP"/>
    </source>
</evidence>
<proteinExistence type="predicted"/>
<evidence type="ECO:0008006" key="4">
    <source>
        <dbReference type="Google" id="ProtNLM"/>
    </source>
</evidence>
<comment type="caution">
    <text evidence="2">The sequence shown here is derived from an EMBL/GenBank/DDBJ whole genome shotgun (WGS) entry which is preliminary data.</text>
</comment>
<protein>
    <recommendedName>
        <fullName evidence="4">Phasin protein</fullName>
    </recommendedName>
</protein>
<feature type="signal peptide" evidence="1">
    <location>
        <begin position="1"/>
        <end position="24"/>
    </location>
</feature>
<dbReference type="Proteomes" id="UP000094622">
    <property type="component" value="Unassembled WGS sequence"/>
</dbReference>
<keyword evidence="3" id="KW-1185">Reference proteome</keyword>
<dbReference type="EMBL" id="MCRJ01000001">
    <property type="protein sequence ID" value="ODN72557.1"/>
    <property type="molecule type" value="Genomic_DNA"/>
</dbReference>